<proteinExistence type="predicted"/>
<name>A0ABU1JWI9_9PROT</name>
<accession>A0ABU1JWI9</accession>
<organism evidence="2 3">
    <name type="scientific">Inquilinus ginsengisoli</name>
    <dbReference type="NCBI Taxonomy" id="363840"/>
    <lineage>
        <taxon>Bacteria</taxon>
        <taxon>Pseudomonadati</taxon>
        <taxon>Pseudomonadota</taxon>
        <taxon>Alphaproteobacteria</taxon>
        <taxon>Rhodospirillales</taxon>
        <taxon>Rhodospirillaceae</taxon>
        <taxon>Inquilinus</taxon>
    </lineage>
</organism>
<protein>
    <recommendedName>
        <fullName evidence="1">DUF4180 domain-containing protein</fullName>
    </recommendedName>
</protein>
<keyword evidence="3" id="KW-1185">Reference proteome</keyword>
<dbReference type="Pfam" id="PF13788">
    <property type="entry name" value="DUF4180"/>
    <property type="match status" value="1"/>
</dbReference>
<evidence type="ECO:0000313" key="2">
    <source>
        <dbReference type="EMBL" id="MDR6292982.1"/>
    </source>
</evidence>
<dbReference type="RefSeq" id="WP_309799551.1">
    <property type="nucleotide sequence ID" value="NZ_JAVDPW010000010.1"/>
</dbReference>
<sequence length="121" mass="13038">MAEMFEWGDESVLSCDADGPAIDSARSALDLVGEALGQRASVIALPARRLGPAFFDLRTGIAGELAQKAVNYHLKVAVIGDISRYLEASTALRDWVRESNRRSSVWFEASLESLAARLGGV</sequence>
<dbReference type="InterPro" id="IPR025438">
    <property type="entry name" value="DUF4180"/>
</dbReference>
<dbReference type="Proteomes" id="UP001262410">
    <property type="component" value="Unassembled WGS sequence"/>
</dbReference>
<feature type="domain" description="DUF4180" evidence="1">
    <location>
        <begin position="10"/>
        <end position="118"/>
    </location>
</feature>
<evidence type="ECO:0000313" key="3">
    <source>
        <dbReference type="Proteomes" id="UP001262410"/>
    </source>
</evidence>
<reference evidence="2 3" key="1">
    <citation type="submission" date="2023-07" db="EMBL/GenBank/DDBJ databases">
        <title>Sorghum-associated microbial communities from plants grown in Nebraska, USA.</title>
        <authorList>
            <person name="Schachtman D."/>
        </authorList>
    </citation>
    <scope>NUCLEOTIDE SEQUENCE [LARGE SCALE GENOMIC DNA]</scope>
    <source>
        <strain evidence="2 3">584</strain>
    </source>
</reference>
<comment type="caution">
    <text evidence="2">The sequence shown here is derived from an EMBL/GenBank/DDBJ whole genome shotgun (WGS) entry which is preliminary data.</text>
</comment>
<evidence type="ECO:0000259" key="1">
    <source>
        <dbReference type="Pfam" id="PF13788"/>
    </source>
</evidence>
<gene>
    <name evidence="2" type="ORF">E9232_005527</name>
</gene>
<dbReference type="EMBL" id="JAVDPW010000010">
    <property type="protein sequence ID" value="MDR6292982.1"/>
    <property type="molecule type" value="Genomic_DNA"/>
</dbReference>